<evidence type="ECO:0000313" key="3">
    <source>
        <dbReference type="Proteomes" id="UP000807306"/>
    </source>
</evidence>
<feature type="non-terminal residue" evidence="2">
    <location>
        <position position="241"/>
    </location>
</feature>
<feature type="compositionally biased region" description="Basic residues" evidence="1">
    <location>
        <begin position="231"/>
        <end position="241"/>
    </location>
</feature>
<dbReference type="OrthoDB" id="3269297at2759"/>
<reference evidence="2" key="1">
    <citation type="submission" date="2020-11" db="EMBL/GenBank/DDBJ databases">
        <authorList>
            <consortium name="DOE Joint Genome Institute"/>
            <person name="Ahrendt S."/>
            <person name="Riley R."/>
            <person name="Andreopoulos W."/>
            <person name="Labutti K."/>
            <person name="Pangilinan J."/>
            <person name="Ruiz-Duenas F.J."/>
            <person name="Barrasa J.M."/>
            <person name="Sanchez-Garcia M."/>
            <person name="Camarero S."/>
            <person name="Miyauchi S."/>
            <person name="Serrano A."/>
            <person name="Linde D."/>
            <person name="Babiker R."/>
            <person name="Drula E."/>
            <person name="Ayuso-Fernandez I."/>
            <person name="Pacheco R."/>
            <person name="Padilla G."/>
            <person name="Ferreira P."/>
            <person name="Barriuso J."/>
            <person name="Kellner H."/>
            <person name="Castanera R."/>
            <person name="Alfaro M."/>
            <person name="Ramirez L."/>
            <person name="Pisabarro A.G."/>
            <person name="Kuo A."/>
            <person name="Tritt A."/>
            <person name="Lipzen A."/>
            <person name="He G."/>
            <person name="Yan M."/>
            <person name="Ng V."/>
            <person name="Cullen D."/>
            <person name="Martin F."/>
            <person name="Rosso M.-N."/>
            <person name="Henrissat B."/>
            <person name="Hibbett D."/>
            <person name="Martinez A.T."/>
            <person name="Grigoriev I.V."/>
        </authorList>
    </citation>
    <scope>NUCLEOTIDE SEQUENCE</scope>
    <source>
        <strain evidence="2">CBS 506.95</strain>
    </source>
</reference>
<evidence type="ECO:0000313" key="2">
    <source>
        <dbReference type="EMBL" id="KAF9534450.1"/>
    </source>
</evidence>
<dbReference type="Proteomes" id="UP000807306">
    <property type="component" value="Unassembled WGS sequence"/>
</dbReference>
<sequence>PSSSSRRVRDEDINPTLCTPTKRRRFLHNALSSTSSGSFLVSSSPYKADTAILDPILELPPSRIPQPNWSLAQTPEKGWRSRETLEHDNTLLREALEQSRSQVNAQGVVIERTHAQLVYQNMHLRRQNFALNAKENQKKADRTQLFDGEGQIFSSDNFIHKIDAIAAATQATAAEKSQRANERRSRKAANEELEREWTRIKEQHELDVKAWEDECDVYANNDIPKREWPKKPVRPLKPKLS</sequence>
<organism evidence="2 3">
    <name type="scientific">Crepidotus variabilis</name>
    <dbReference type="NCBI Taxonomy" id="179855"/>
    <lineage>
        <taxon>Eukaryota</taxon>
        <taxon>Fungi</taxon>
        <taxon>Dikarya</taxon>
        <taxon>Basidiomycota</taxon>
        <taxon>Agaricomycotina</taxon>
        <taxon>Agaricomycetes</taxon>
        <taxon>Agaricomycetidae</taxon>
        <taxon>Agaricales</taxon>
        <taxon>Agaricineae</taxon>
        <taxon>Crepidotaceae</taxon>
        <taxon>Crepidotus</taxon>
    </lineage>
</organism>
<feature type="non-terminal residue" evidence="2">
    <location>
        <position position="1"/>
    </location>
</feature>
<gene>
    <name evidence="2" type="ORF">CPB83DRAFT_725519</name>
</gene>
<dbReference type="AlphaFoldDB" id="A0A9P6ES71"/>
<name>A0A9P6ES71_9AGAR</name>
<protein>
    <submittedName>
        <fullName evidence="2">Uncharacterized protein</fullName>
    </submittedName>
</protein>
<comment type="caution">
    <text evidence="2">The sequence shown here is derived from an EMBL/GenBank/DDBJ whole genome shotgun (WGS) entry which is preliminary data.</text>
</comment>
<dbReference type="EMBL" id="MU157826">
    <property type="protein sequence ID" value="KAF9534450.1"/>
    <property type="molecule type" value="Genomic_DNA"/>
</dbReference>
<proteinExistence type="predicted"/>
<evidence type="ECO:0000256" key="1">
    <source>
        <dbReference type="SAM" id="MobiDB-lite"/>
    </source>
</evidence>
<accession>A0A9P6ES71</accession>
<keyword evidence="3" id="KW-1185">Reference proteome</keyword>
<feature type="region of interest" description="Disordered" evidence="1">
    <location>
        <begin position="221"/>
        <end position="241"/>
    </location>
</feature>